<dbReference type="SUPFAM" id="SSF52833">
    <property type="entry name" value="Thioredoxin-like"/>
    <property type="match status" value="1"/>
</dbReference>
<reference evidence="1 2" key="1">
    <citation type="submission" date="2021-08" db="EMBL/GenBank/DDBJ databases">
        <authorList>
            <person name="Peeters C."/>
        </authorList>
    </citation>
    <scope>NUCLEOTIDE SEQUENCE [LARGE SCALE GENOMIC DNA]</scope>
    <source>
        <strain evidence="1 2">LMG 23992</strain>
    </source>
</reference>
<organism evidence="1 2">
    <name type="scientific">Cupriavidus laharis</name>
    <dbReference type="NCBI Taxonomy" id="151654"/>
    <lineage>
        <taxon>Bacteria</taxon>
        <taxon>Pseudomonadati</taxon>
        <taxon>Pseudomonadota</taxon>
        <taxon>Betaproteobacteria</taxon>
        <taxon>Burkholderiales</taxon>
        <taxon>Burkholderiaceae</taxon>
        <taxon>Cupriavidus</taxon>
    </lineage>
</organism>
<dbReference type="Gene3D" id="3.40.30.10">
    <property type="entry name" value="Glutaredoxin"/>
    <property type="match status" value="1"/>
</dbReference>
<dbReference type="RefSeq" id="WP_224079689.1">
    <property type="nucleotide sequence ID" value="NZ_CAJZAI010000004.1"/>
</dbReference>
<gene>
    <name evidence="1" type="ORF">LMG23992_02052</name>
</gene>
<dbReference type="InterPro" id="IPR008554">
    <property type="entry name" value="Glutaredoxin-like"/>
</dbReference>
<proteinExistence type="predicted"/>
<evidence type="ECO:0000313" key="2">
    <source>
        <dbReference type="Proteomes" id="UP000727654"/>
    </source>
</evidence>
<dbReference type="Proteomes" id="UP000727654">
    <property type="component" value="Unassembled WGS sequence"/>
</dbReference>
<sequence>MLQLTLYGRAYCHLCGDMRVALEPLRREFPFVVQEVDVDADPDLEARFGERVPVLVGMGPEGPHELCHYFLDAVAVRMWLAAQACVRTSTSGRT</sequence>
<evidence type="ECO:0000313" key="1">
    <source>
        <dbReference type="EMBL" id="CAG9171856.1"/>
    </source>
</evidence>
<protein>
    <recommendedName>
        <fullName evidence="3">Glutaredoxin family protein</fullName>
    </recommendedName>
</protein>
<keyword evidence="2" id="KW-1185">Reference proteome</keyword>
<dbReference type="Pfam" id="PF05768">
    <property type="entry name" value="Glrx-like"/>
    <property type="match status" value="1"/>
</dbReference>
<dbReference type="EMBL" id="CAJZAI010000004">
    <property type="protein sequence ID" value="CAG9171856.1"/>
    <property type="molecule type" value="Genomic_DNA"/>
</dbReference>
<evidence type="ECO:0008006" key="3">
    <source>
        <dbReference type="Google" id="ProtNLM"/>
    </source>
</evidence>
<comment type="caution">
    <text evidence="1">The sequence shown here is derived from an EMBL/GenBank/DDBJ whole genome shotgun (WGS) entry which is preliminary data.</text>
</comment>
<name>A0ABN7YHP0_9BURK</name>
<accession>A0ABN7YHP0</accession>
<dbReference type="InterPro" id="IPR036249">
    <property type="entry name" value="Thioredoxin-like_sf"/>
</dbReference>